<dbReference type="SUPFAM" id="SSF53067">
    <property type="entry name" value="Actin-like ATPase domain"/>
    <property type="match status" value="2"/>
</dbReference>
<accession>H0EH00</accession>
<dbReference type="InterPro" id="IPR004000">
    <property type="entry name" value="Actin"/>
</dbReference>
<reference evidence="3 4" key="1">
    <citation type="journal article" date="2012" name="Eukaryot. Cell">
        <title>Genome sequence of the fungus Glarea lozoyensis: the first genome sequence of a species from the Helotiaceae family.</title>
        <authorList>
            <person name="Youssar L."/>
            <person name="Gruening B.A."/>
            <person name="Erxleben A."/>
            <person name="Guenther S."/>
            <person name="Huettel W."/>
        </authorList>
    </citation>
    <scope>NUCLEOTIDE SEQUENCE [LARGE SCALE GENOMIC DNA]</scope>
    <source>
        <strain evidence="4">ATCC 74030 / MF5533</strain>
    </source>
</reference>
<name>H0EH00_GLAL7</name>
<dbReference type="HOGENOM" id="CLU_317353_0_0_1"/>
<dbReference type="FunCoup" id="H0EH00">
    <property type="interactions" value="253"/>
</dbReference>
<dbReference type="PANTHER" id="PTHR11937">
    <property type="entry name" value="ACTIN"/>
    <property type="match status" value="1"/>
</dbReference>
<comment type="caution">
    <text evidence="3">The sequence shown here is derived from an EMBL/GenBank/DDBJ whole genome shotgun (WGS) entry which is preliminary data.</text>
</comment>
<sequence>MFLAPDGKSYEPYRIKSSKKEDSDEEELIEYPEDDEGAIWPLKDGRIDDLKCFLAFLHHIHGKLQPGLHIGLVIVAQPCWTPKDHEEITRFVFETFKVPGFLLLDSAIATTWAYGVENALVLDVGYTKADISAVSQFAVANRGTTIGFGGDNMTETLLSLVKGKYEPPFTKEMAEKLKQSNICEVLPPNMPLPGSEGFEEDISNPAAAASTGALASGPSVKITGPPRMNTEPGLDDVVEKEDGVLDIATIVASGKTQEFLAKAEKAKADKAAAKKAVKDREAAEAAATRATRIPNSKRLHNTWVWESVKSDGQKEKEREKEKTPEPVTAIDSAGPVQAAEDSSLPATEAAGQSKPTAKKDKKKQWEDDNPDLVRHEYQIGPERLMVADHWFIDRIADEIYRCVQGMRDMSSRQNVWDNIIICGGGAKVKGFKEAVMQTLNNRYLISPSSATMFMSELPSNIATPSGTGSMTPNASFTPTPHGGPTQSNSLLIAATTASNPALNPNLQSGYNPGYNTHSSHSQTPTAIKLASPPTYMPEYKDFHDADFLGACVAAKTVLVTDGGATKGLFVTRNMFNEEGPSAIHQITGKLPTKVLPPSHDIEDIEDIEDVEETEDIEIIKRIDDGEIDLDGPTLIDPTPQPERFVFETFTTFKSKNHLRDGLSLVRHLGGGKYEIVSLQHSNPDIMGSEEVGDYLRSEPKRLELFNEAKEGFEVSKVNIEQAADSANGKTQTKLALNIRGVNKQINRESSSIFFRNTFRIQEARKHLAMYRTYQAISPSLREVTFEWWAWAIKDKNALELIGTFPNVKIFNLVVTQFCVNRDFFANSQRRQYLHQDVDGIDNFKRTNGFDALMALRGFEKVNVISSKMHSPDREVSLKEMLRFEKFLNEHLTAPRVVRTKPVSLVNSVLANNWAPANV</sequence>
<dbReference type="Gene3D" id="3.30.420.40">
    <property type="match status" value="2"/>
</dbReference>
<proteinExistence type="inferred from homology"/>
<organism evidence="3 4">
    <name type="scientific">Glarea lozoyensis (strain ATCC 74030 / MF5533)</name>
    <dbReference type="NCBI Taxonomy" id="1104152"/>
    <lineage>
        <taxon>Eukaryota</taxon>
        <taxon>Fungi</taxon>
        <taxon>Dikarya</taxon>
        <taxon>Ascomycota</taxon>
        <taxon>Pezizomycotina</taxon>
        <taxon>Leotiomycetes</taxon>
        <taxon>Helotiales</taxon>
        <taxon>Helotiaceae</taxon>
        <taxon>Glarea</taxon>
    </lineage>
</organism>
<feature type="region of interest" description="Disordered" evidence="2">
    <location>
        <begin position="1"/>
        <end position="27"/>
    </location>
</feature>
<dbReference type="OrthoDB" id="74201at2759"/>
<dbReference type="Proteomes" id="UP000005446">
    <property type="component" value="Unassembled WGS sequence"/>
</dbReference>
<feature type="compositionally biased region" description="Basic and acidic residues" evidence="2">
    <location>
        <begin position="308"/>
        <end position="324"/>
    </location>
</feature>
<evidence type="ECO:0000313" key="4">
    <source>
        <dbReference type="Proteomes" id="UP000005446"/>
    </source>
</evidence>
<dbReference type="AlphaFoldDB" id="H0EH00"/>
<dbReference type="InParanoid" id="H0EH00"/>
<evidence type="ECO:0000313" key="3">
    <source>
        <dbReference type="EMBL" id="EHL02141.1"/>
    </source>
</evidence>
<dbReference type="Gene3D" id="3.90.640.60">
    <property type="match status" value="1"/>
</dbReference>
<feature type="compositionally biased region" description="Basic and acidic residues" evidence="2">
    <location>
        <begin position="8"/>
        <end position="22"/>
    </location>
</feature>
<evidence type="ECO:0000256" key="1">
    <source>
        <dbReference type="RuleBase" id="RU000487"/>
    </source>
</evidence>
<comment type="similarity">
    <text evidence="1">Belongs to the actin family.</text>
</comment>
<dbReference type="SMART" id="SM00268">
    <property type="entry name" value="ACTIN"/>
    <property type="match status" value="1"/>
</dbReference>
<dbReference type="InterPro" id="IPR043129">
    <property type="entry name" value="ATPase_NBD"/>
</dbReference>
<protein>
    <submittedName>
        <fullName evidence="3">Putative SWI/SNF and RSC complexes subunit arp9</fullName>
    </submittedName>
</protein>
<feature type="region of interest" description="Disordered" evidence="2">
    <location>
        <begin position="304"/>
        <end position="369"/>
    </location>
</feature>
<keyword evidence="4" id="KW-1185">Reference proteome</keyword>
<gene>
    <name evidence="3" type="ORF">M7I_1733</name>
</gene>
<dbReference type="EMBL" id="AGUE01000032">
    <property type="protein sequence ID" value="EHL02141.1"/>
    <property type="molecule type" value="Genomic_DNA"/>
</dbReference>
<evidence type="ECO:0000256" key="2">
    <source>
        <dbReference type="SAM" id="MobiDB-lite"/>
    </source>
</evidence>
<dbReference type="Pfam" id="PF00022">
    <property type="entry name" value="Actin"/>
    <property type="match status" value="1"/>
</dbReference>